<keyword evidence="2" id="KW-0472">Membrane</keyword>
<sequence>MGKNTDEEQNLPVSDGAATARNNNGGGRNSCCCCCVRISRYFSLRCVLILAFSAAVFLSALFWLPPFLGFADRGDLDLDPRFKDHRIVASFDVGKPVSFMEDNLLQLENDITDEISFPMTKVVVLALERLGDLNRTMVIFAIDPEKEHSKIPAEIESLIKAAFETLVQKQLSFRLTESLFGEPFFFEVLKFPGGITVIPPQPIFPLQKAQLLFNFTLNFSIYQIQTNFEELTSQLKKGINLAPYENLYITLSNSRGSTVAPPTIVHSSVLLTFGSSSRLKQLAQTITGSHSKNLGLNHTVFGKVKQVRLSSILPHPPATSSSPSPSPQPETHEHHHHHPHPHHHHHHHHELAPEPSPSPPTKGLAPASAPTKHKHSPLPPAKPPCPYEQRRPKGNNALNHHTAPPTSAPHRSQPHPHPQQHPHPPAPNPTPPRHHVIPVSSPLPHVVFTHIPPPSKSSPESEPTREQTPSPAPTPSSASIGPTFKKASLKLLVVVAVVIICL</sequence>
<protein>
    <submittedName>
        <fullName evidence="5">Uncharacterized protein LOC104712318</fullName>
    </submittedName>
</protein>
<feature type="domain" description="DUF7036" evidence="3">
    <location>
        <begin position="90"/>
        <end position="181"/>
    </location>
</feature>
<feature type="domain" description="DUF7036" evidence="3">
    <location>
        <begin position="214"/>
        <end position="302"/>
    </location>
</feature>
<evidence type="ECO:0000256" key="1">
    <source>
        <dbReference type="SAM" id="MobiDB-lite"/>
    </source>
</evidence>
<dbReference type="PANTHER" id="PTHR33826:SF2">
    <property type="entry name" value="HYDROXYPROLINE-RICH GLYCOPROTEIN FAMILY PROTEIN"/>
    <property type="match status" value="1"/>
</dbReference>
<feature type="transmembrane region" description="Helical" evidence="2">
    <location>
        <begin position="46"/>
        <end position="64"/>
    </location>
</feature>
<feature type="region of interest" description="Disordered" evidence="1">
    <location>
        <begin position="313"/>
        <end position="481"/>
    </location>
</feature>
<keyword evidence="4" id="KW-1185">Reference proteome</keyword>
<name>A0ABM0TJX3_CAMSA</name>
<evidence type="ECO:0000259" key="3">
    <source>
        <dbReference type="Pfam" id="PF23041"/>
    </source>
</evidence>
<organism evidence="4 5">
    <name type="scientific">Camelina sativa</name>
    <name type="common">False flax</name>
    <name type="synonym">Myagrum sativum</name>
    <dbReference type="NCBI Taxonomy" id="90675"/>
    <lineage>
        <taxon>Eukaryota</taxon>
        <taxon>Viridiplantae</taxon>
        <taxon>Streptophyta</taxon>
        <taxon>Embryophyta</taxon>
        <taxon>Tracheophyta</taxon>
        <taxon>Spermatophyta</taxon>
        <taxon>Magnoliopsida</taxon>
        <taxon>eudicotyledons</taxon>
        <taxon>Gunneridae</taxon>
        <taxon>Pentapetalae</taxon>
        <taxon>rosids</taxon>
        <taxon>malvids</taxon>
        <taxon>Brassicales</taxon>
        <taxon>Brassicaceae</taxon>
        <taxon>Camelineae</taxon>
        <taxon>Camelina</taxon>
    </lineage>
</organism>
<dbReference type="GeneID" id="104712318"/>
<gene>
    <name evidence="5" type="primary">LOC104712318</name>
</gene>
<reference evidence="5" key="2">
    <citation type="submission" date="2025-08" db="UniProtKB">
        <authorList>
            <consortium name="RefSeq"/>
        </authorList>
    </citation>
    <scope>IDENTIFICATION</scope>
    <source>
        <tissue evidence="5">Leaf</tissue>
    </source>
</reference>
<accession>A0ABM0TJX3</accession>
<keyword evidence="2" id="KW-1133">Transmembrane helix</keyword>
<dbReference type="PANTHER" id="PTHR33826">
    <property type="entry name" value="F20B24.21"/>
    <property type="match status" value="1"/>
</dbReference>
<feature type="compositionally biased region" description="Basic residues" evidence="1">
    <location>
        <begin position="334"/>
        <end position="349"/>
    </location>
</feature>
<keyword evidence="2" id="KW-0812">Transmembrane</keyword>
<proteinExistence type="predicted"/>
<reference evidence="4" key="1">
    <citation type="journal article" date="2014" name="Nat. Commun.">
        <title>The emerging biofuel crop Camelina sativa retains a highly undifferentiated hexaploid genome structure.</title>
        <authorList>
            <person name="Kagale S."/>
            <person name="Koh C."/>
            <person name="Nixon J."/>
            <person name="Bollina V."/>
            <person name="Clarke W.E."/>
            <person name="Tuteja R."/>
            <person name="Spillane C."/>
            <person name="Robinson S.J."/>
            <person name="Links M.G."/>
            <person name="Clarke C."/>
            <person name="Higgins E.E."/>
            <person name="Huebert T."/>
            <person name="Sharpe A.G."/>
            <person name="Parkin I.A."/>
        </authorList>
    </citation>
    <scope>NUCLEOTIDE SEQUENCE [LARGE SCALE GENOMIC DNA]</scope>
    <source>
        <strain evidence="4">cv. DH55</strain>
    </source>
</reference>
<dbReference type="RefSeq" id="XP_010427491.1">
    <property type="nucleotide sequence ID" value="XM_010429189.2"/>
</dbReference>
<evidence type="ECO:0000313" key="4">
    <source>
        <dbReference type="Proteomes" id="UP000694864"/>
    </source>
</evidence>
<evidence type="ECO:0000256" key="2">
    <source>
        <dbReference type="SAM" id="Phobius"/>
    </source>
</evidence>
<dbReference type="Proteomes" id="UP000694864">
    <property type="component" value="Chromosome 9"/>
</dbReference>
<evidence type="ECO:0000313" key="5">
    <source>
        <dbReference type="RefSeq" id="XP_010427491.1"/>
    </source>
</evidence>
<feature type="compositionally biased region" description="Pro residues" evidence="1">
    <location>
        <begin position="421"/>
        <end position="431"/>
    </location>
</feature>
<feature type="compositionally biased region" description="Pro residues" evidence="1">
    <location>
        <begin position="377"/>
        <end position="386"/>
    </location>
</feature>
<dbReference type="Pfam" id="PF23041">
    <property type="entry name" value="DUF7036"/>
    <property type="match status" value="2"/>
</dbReference>
<dbReference type="InterPro" id="IPR055464">
    <property type="entry name" value="DUF7036"/>
</dbReference>